<sequence>MSVDSATVRSDILWLATLGDHATPPQGRARRTGGECNAENAIAIPQDHKSQQPANIIKLRMGIGGCRGRAPR</sequence>
<feature type="non-terminal residue" evidence="1">
    <location>
        <position position="72"/>
    </location>
</feature>
<dbReference type="Proteomes" id="UP000837857">
    <property type="component" value="Chromosome 1"/>
</dbReference>
<reference evidence="1" key="1">
    <citation type="submission" date="2022-03" db="EMBL/GenBank/DDBJ databases">
        <authorList>
            <person name="Martin H S."/>
        </authorList>
    </citation>
    <scope>NUCLEOTIDE SEQUENCE</scope>
</reference>
<proteinExistence type="predicted"/>
<organism evidence="1 2">
    <name type="scientific">Iphiclides podalirius</name>
    <name type="common">scarce swallowtail</name>
    <dbReference type="NCBI Taxonomy" id="110791"/>
    <lineage>
        <taxon>Eukaryota</taxon>
        <taxon>Metazoa</taxon>
        <taxon>Ecdysozoa</taxon>
        <taxon>Arthropoda</taxon>
        <taxon>Hexapoda</taxon>
        <taxon>Insecta</taxon>
        <taxon>Pterygota</taxon>
        <taxon>Neoptera</taxon>
        <taxon>Endopterygota</taxon>
        <taxon>Lepidoptera</taxon>
        <taxon>Glossata</taxon>
        <taxon>Ditrysia</taxon>
        <taxon>Papilionoidea</taxon>
        <taxon>Papilionidae</taxon>
        <taxon>Papilioninae</taxon>
        <taxon>Iphiclides</taxon>
    </lineage>
</organism>
<evidence type="ECO:0000313" key="1">
    <source>
        <dbReference type="EMBL" id="CAH2035562.1"/>
    </source>
</evidence>
<keyword evidence="2" id="KW-1185">Reference proteome</keyword>
<protein>
    <submittedName>
        <fullName evidence="1">Uncharacterized protein</fullName>
    </submittedName>
</protein>
<name>A0ABN8HL65_9NEOP</name>
<evidence type="ECO:0000313" key="2">
    <source>
        <dbReference type="Proteomes" id="UP000837857"/>
    </source>
</evidence>
<gene>
    <name evidence="1" type="ORF">IPOD504_LOCUS609</name>
</gene>
<accession>A0ABN8HL65</accession>
<dbReference type="EMBL" id="OW152813">
    <property type="protein sequence ID" value="CAH2035562.1"/>
    <property type="molecule type" value="Genomic_DNA"/>
</dbReference>